<sequence>MDRFNACIRLWYPEDHVVDSEDVLDEDLDRLLLREASVLQPADPYWTVLGAVARELAQADWRGVAVPTEDFVVYVAEHDEGVAAKAASVRAHNPPGRVAAWDASWPAGVARDDED</sequence>
<evidence type="ECO:0000313" key="1">
    <source>
        <dbReference type="EMBL" id="XAY06117.1"/>
    </source>
</evidence>
<dbReference type="AlphaFoldDB" id="A0AAU7AXT5"/>
<accession>A0AAU7AXT5</accession>
<proteinExistence type="predicted"/>
<dbReference type="KEGG" id="parq:DSM112329_02980"/>
<organism evidence="1">
    <name type="scientific">Paraconexibacter sp. AEG42_29</name>
    <dbReference type="NCBI Taxonomy" id="2997339"/>
    <lineage>
        <taxon>Bacteria</taxon>
        <taxon>Bacillati</taxon>
        <taxon>Actinomycetota</taxon>
        <taxon>Thermoleophilia</taxon>
        <taxon>Solirubrobacterales</taxon>
        <taxon>Paraconexibacteraceae</taxon>
        <taxon>Paraconexibacter</taxon>
    </lineage>
</organism>
<protein>
    <submittedName>
        <fullName evidence="1">Uncharacterized protein</fullName>
    </submittedName>
</protein>
<dbReference type="RefSeq" id="WP_354697357.1">
    <property type="nucleotide sequence ID" value="NZ_CP114014.1"/>
</dbReference>
<dbReference type="EMBL" id="CP114014">
    <property type="protein sequence ID" value="XAY06117.1"/>
    <property type="molecule type" value="Genomic_DNA"/>
</dbReference>
<reference evidence="1" key="1">
    <citation type="submission" date="2022-12" db="EMBL/GenBank/DDBJ databases">
        <title>Paraconexibacter alkalitolerans sp. nov. and Baekduia alba sp. nov., isolated from soil and emended description of the genera Paraconexibacter (Chun et al., 2020) and Baekduia (An et al., 2020).</title>
        <authorList>
            <person name="Vieira S."/>
            <person name="Huber K.J."/>
            <person name="Geppert A."/>
            <person name="Wolf J."/>
            <person name="Neumann-Schaal M."/>
            <person name="Muesken M."/>
            <person name="Overmann J."/>
        </authorList>
    </citation>
    <scope>NUCLEOTIDE SEQUENCE</scope>
    <source>
        <strain evidence="1">AEG42_29</strain>
    </source>
</reference>
<name>A0AAU7AXT5_9ACTN</name>
<gene>
    <name evidence="1" type="ORF">DSM112329_02980</name>
</gene>